<dbReference type="Proteomes" id="UP000735302">
    <property type="component" value="Unassembled WGS sequence"/>
</dbReference>
<comment type="caution">
    <text evidence="2">The sequence shown here is derived from an EMBL/GenBank/DDBJ whole genome shotgun (WGS) entry which is preliminary data.</text>
</comment>
<keyword evidence="3" id="KW-1185">Reference proteome</keyword>
<dbReference type="EMBL" id="BLXT01005558">
    <property type="protein sequence ID" value="GFO23933.1"/>
    <property type="molecule type" value="Genomic_DNA"/>
</dbReference>
<keyword evidence="1" id="KW-0175">Coiled coil</keyword>
<sequence>MFGTYRCDVIRFQRNKGIVTEVTSEMAIIENEITVNDMLDIFKRTNKELAKVEAATKKLKENMEVYRENFEEKLELQKEKIILLVGVSMLQLKLELGV</sequence>
<proteinExistence type="predicted"/>
<feature type="coiled-coil region" evidence="1">
    <location>
        <begin position="42"/>
        <end position="80"/>
    </location>
</feature>
<evidence type="ECO:0000313" key="3">
    <source>
        <dbReference type="Proteomes" id="UP000735302"/>
    </source>
</evidence>
<name>A0AAV4BWD2_9GAST</name>
<protein>
    <submittedName>
        <fullName evidence="2">Uncharacterized protein</fullName>
    </submittedName>
</protein>
<evidence type="ECO:0000313" key="2">
    <source>
        <dbReference type="EMBL" id="GFO23933.1"/>
    </source>
</evidence>
<reference evidence="2 3" key="1">
    <citation type="journal article" date="2021" name="Elife">
        <title>Chloroplast acquisition without the gene transfer in kleptoplastic sea slugs, Plakobranchus ocellatus.</title>
        <authorList>
            <person name="Maeda T."/>
            <person name="Takahashi S."/>
            <person name="Yoshida T."/>
            <person name="Shimamura S."/>
            <person name="Takaki Y."/>
            <person name="Nagai Y."/>
            <person name="Toyoda A."/>
            <person name="Suzuki Y."/>
            <person name="Arimoto A."/>
            <person name="Ishii H."/>
            <person name="Satoh N."/>
            <person name="Nishiyama T."/>
            <person name="Hasebe M."/>
            <person name="Maruyama T."/>
            <person name="Minagawa J."/>
            <person name="Obokata J."/>
            <person name="Shigenobu S."/>
        </authorList>
    </citation>
    <scope>NUCLEOTIDE SEQUENCE [LARGE SCALE GENOMIC DNA]</scope>
</reference>
<gene>
    <name evidence="2" type="ORF">PoB_005043800</name>
</gene>
<accession>A0AAV4BWD2</accession>
<organism evidence="2 3">
    <name type="scientific">Plakobranchus ocellatus</name>
    <dbReference type="NCBI Taxonomy" id="259542"/>
    <lineage>
        <taxon>Eukaryota</taxon>
        <taxon>Metazoa</taxon>
        <taxon>Spiralia</taxon>
        <taxon>Lophotrochozoa</taxon>
        <taxon>Mollusca</taxon>
        <taxon>Gastropoda</taxon>
        <taxon>Heterobranchia</taxon>
        <taxon>Euthyneura</taxon>
        <taxon>Panpulmonata</taxon>
        <taxon>Sacoglossa</taxon>
        <taxon>Placobranchoidea</taxon>
        <taxon>Plakobranchidae</taxon>
        <taxon>Plakobranchus</taxon>
    </lineage>
</organism>
<dbReference type="AlphaFoldDB" id="A0AAV4BWD2"/>
<evidence type="ECO:0000256" key="1">
    <source>
        <dbReference type="SAM" id="Coils"/>
    </source>
</evidence>